<keyword evidence="2" id="KW-0472">Membrane</keyword>
<dbReference type="OrthoDB" id="9780267at2"/>
<dbReference type="Pfam" id="PF04367">
    <property type="entry name" value="DUF502"/>
    <property type="match status" value="1"/>
</dbReference>
<evidence type="ECO:0000313" key="3">
    <source>
        <dbReference type="EMBL" id="KAA1259945.1"/>
    </source>
</evidence>
<evidence type="ECO:0008006" key="5">
    <source>
        <dbReference type="Google" id="ProtNLM"/>
    </source>
</evidence>
<feature type="region of interest" description="Disordered" evidence="1">
    <location>
        <begin position="1"/>
        <end position="20"/>
    </location>
</feature>
<dbReference type="InterPro" id="IPR007462">
    <property type="entry name" value="COV1-like"/>
</dbReference>
<dbReference type="AlphaFoldDB" id="A0A5B1CJ43"/>
<comment type="caution">
    <text evidence="3">The sequence shown here is derived from an EMBL/GenBank/DDBJ whole genome shotgun (WGS) entry which is preliminary data.</text>
</comment>
<gene>
    <name evidence="3" type="ORF">LF1_24830</name>
</gene>
<proteinExistence type="predicted"/>
<name>A0A5B1CJ43_9BACT</name>
<evidence type="ECO:0000256" key="2">
    <source>
        <dbReference type="SAM" id="Phobius"/>
    </source>
</evidence>
<accession>A0A5B1CJ43</accession>
<dbReference type="EMBL" id="VRLW01000001">
    <property type="protein sequence ID" value="KAA1259945.1"/>
    <property type="molecule type" value="Genomic_DNA"/>
</dbReference>
<protein>
    <recommendedName>
        <fullName evidence="5">DUF502 domain-containing protein</fullName>
    </recommendedName>
</protein>
<feature type="transmembrane region" description="Helical" evidence="2">
    <location>
        <begin position="25"/>
        <end position="47"/>
    </location>
</feature>
<organism evidence="3 4">
    <name type="scientific">Rubripirellula obstinata</name>
    <dbReference type="NCBI Taxonomy" id="406547"/>
    <lineage>
        <taxon>Bacteria</taxon>
        <taxon>Pseudomonadati</taxon>
        <taxon>Planctomycetota</taxon>
        <taxon>Planctomycetia</taxon>
        <taxon>Pirellulales</taxon>
        <taxon>Pirellulaceae</taxon>
        <taxon>Rubripirellula</taxon>
    </lineage>
</organism>
<dbReference type="Proteomes" id="UP000322699">
    <property type="component" value="Unassembled WGS sequence"/>
</dbReference>
<keyword evidence="4" id="KW-1185">Reference proteome</keyword>
<keyword evidence="2" id="KW-1133">Transmembrane helix</keyword>
<dbReference type="PANTHER" id="PTHR31876">
    <property type="entry name" value="COV-LIKE PROTEIN 1"/>
    <property type="match status" value="1"/>
</dbReference>
<evidence type="ECO:0000256" key="1">
    <source>
        <dbReference type="SAM" id="MobiDB-lite"/>
    </source>
</evidence>
<evidence type="ECO:0000313" key="4">
    <source>
        <dbReference type="Proteomes" id="UP000322699"/>
    </source>
</evidence>
<keyword evidence="2" id="KW-0812">Transmembrane</keyword>
<sequence length="323" mass="36380">MQPDSTADLPPKGPPKKSRSNFRRAILRGLGVVLPPLLTIVVLIWAWNTIESYVLRPIESGVRHAVVWYVEDIKEEVPKTALPLESGEKRLNGFTFKGDRYTPDPTGRRWFPQYVKKLVDERAEYFGPYAPPPATASAYWHRYVELEYMPRSIVVPVFLLIFTTVLYFLGRMFTFGIGHWLVHTFDQAILRIPIVNKVYGGVKQVTDFAFSEREIEFNRVVAIQYPREGIWSLGFVTGNSMAGISEATGEPMLSVLMATSPMPMTGFTVTIRRSEAIDLDITIDEAIQFIVSCGVVIPKSQQIDTVVNANVLVEKQKLAAKSP</sequence>
<reference evidence="3 4" key="1">
    <citation type="submission" date="2019-08" db="EMBL/GenBank/DDBJ databases">
        <title>Deep-cultivation of Planctomycetes and their phenomic and genomic characterization uncovers novel biology.</title>
        <authorList>
            <person name="Wiegand S."/>
            <person name="Jogler M."/>
            <person name="Boedeker C."/>
            <person name="Pinto D."/>
            <person name="Vollmers J."/>
            <person name="Rivas-Marin E."/>
            <person name="Kohn T."/>
            <person name="Peeters S.H."/>
            <person name="Heuer A."/>
            <person name="Rast P."/>
            <person name="Oberbeckmann S."/>
            <person name="Bunk B."/>
            <person name="Jeske O."/>
            <person name="Meyerdierks A."/>
            <person name="Storesund J.E."/>
            <person name="Kallscheuer N."/>
            <person name="Luecker S."/>
            <person name="Lage O.M."/>
            <person name="Pohl T."/>
            <person name="Merkel B.J."/>
            <person name="Hornburger P."/>
            <person name="Mueller R.-W."/>
            <person name="Bruemmer F."/>
            <person name="Labrenz M."/>
            <person name="Spormann A.M."/>
            <person name="Op Den Camp H."/>
            <person name="Overmann J."/>
            <person name="Amann R."/>
            <person name="Jetten M.S.M."/>
            <person name="Mascher T."/>
            <person name="Medema M.H."/>
            <person name="Devos D.P."/>
            <person name="Kaster A.-K."/>
            <person name="Ovreas L."/>
            <person name="Rohde M."/>
            <person name="Galperin M.Y."/>
            <person name="Jogler C."/>
        </authorList>
    </citation>
    <scope>NUCLEOTIDE SEQUENCE [LARGE SCALE GENOMIC DNA]</scope>
    <source>
        <strain evidence="3 4">LF1</strain>
    </source>
</reference>
<dbReference type="PANTHER" id="PTHR31876:SF26">
    <property type="entry name" value="PROTEIN LIKE COV 2"/>
    <property type="match status" value="1"/>
</dbReference>
<feature type="transmembrane region" description="Helical" evidence="2">
    <location>
        <begin position="148"/>
        <end position="169"/>
    </location>
</feature>